<protein>
    <submittedName>
        <fullName evidence="1">Ring finger protein 14</fullName>
    </submittedName>
</protein>
<name>A0A494BA93_MOUSE</name>
<reference evidence="1" key="4">
    <citation type="submission" date="2025-09" db="UniProtKB">
        <authorList>
            <consortium name="Ensembl"/>
        </authorList>
    </citation>
    <scope>IDENTIFICATION</scope>
    <source>
        <strain evidence="1">C57BL/6J</strain>
    </source>
</reference>
<dbReference type="AGR" id="MGI:1929668"/>
<reference evidence="1 3" key="2">
    <citation type="journal article" date="2011" name="PLoS Biol.">
        <title>Modernizing reference genome assemblies.</title>
        <authorList>
            <person name="Church D.M."/>
            <person name="Schneider V.A."/>
            <person name="Graves T."/>
            <person name="Auger K."/>
            <person name="Cunningham F."/>
            <person name="Bouk N."/>
            <person name="Chen H.C."/>
            <person name="Agarwala R."/>
            <person name="McLaren W.M."/>
            <person name="Ritchie G.R."/>
            <person name="Albracht D."/>
            <person name="Kremitzki M."/>
            <person name="Rock S."/>
            <person name="Kotkiewicz H."/>
            <person name="Kremitzki C."/>
            <person name="Wollam A."/>
            <person name="Trani L."/>
            <person name="Fulton L."/>
            <person name="Fulton R."/>
            <person name="Matthews L."/>
            <person name="Whitehead S."/>
            <person name="Chow W."/>
            <person name="Torrance J."/>
            <person name="Dunn M."/>
            <person name="Harden G."/>
            <person name="Threadgold G."/>
            <person name="Wood J."/>
            <person name="Collins J."/>
            <person name="Heath P."/>
            <person name="Griffiths G."/>
            <person name="Pelan S."/>
            <person name="Grafham D."/>
            <person name="Eichler E.E."/>
            <person name="Weinstock G."/>
            <person name="Mardis E.R."/>
            <person name="Wilson R.K."/>
            <person name="Howe K."/>
            <person name="Flicek P."/>
            <person name="Hubbard T."/>
        </authorList>
    </citation>
    <scope>NUCLEOTIDE SEQUENCE [LARGE SCALE GENOMIC DNA]</scope>
    <source>
        <strain evidence="1 3">C57BL/6J</strain>
    </source>
</reference>
<evidence type="ECO:0000313" key="2">
    <source>
        <dbReference type="MGI" id="MGI:1929668"/>
    </source>
</evidence>
<dbReference type="Antibodypedia" id="1304">
    <property type="antibodies" value="265 antibodies from 30 providers"/>
</dbReference>
<dbReference type="MGI" id="MGI:1929668">
    <property type="gene designation" value="Rnf14"/>
</dbReference>
<dbReference type="GeneTree" id="ENSGT00940000154507"/>
<proteinExistence type="predicted"/>
<accession>A0A494BA93</accession>
<dbReference type="ExpressionAtlas" id="A0A494BA93">
    <property type="expression patterns" value="baseline and differential"/>
</dbReference>
<dbReference type="Ensembl" id="ENSMUST00000237416.2">
    <property type="protein sequence ID" value="ENSMUSP00000157933.2"/>
    <property type="gene ID" value="ENSMUSG00000060450.15"/>
</dbReference>
<keyword evidence="3" id="KW-1185">Reference proteome</keyword>
<reference evidence="1 3" key="1">
    <citation type="journal article" date="2009" name="PLoS Biol.">
        <title>Lineage-specific biology revealed by a finished genome assembly of the mouse.</title>
        <authorList>
            <consortium name="Mouse Genome Sequencing Consortium"/>
            <person name="Church D.M."/>
            <person name="Goodstadt L."/>
            <person name="Hillier L.W."/>
            <person name="Zody M.C."/>
            <person name="Goldstein S."/>
            <person name="She X."/>
            <person name="Bult C.J."/>
            <person name="Agarwala R."/>
            <person name="Cherry J.L."/>
            <person name="DiCuccio M."/>
            <person name="Hlavina W."/>
            <person name="Kapustin Y."/>
            <person name="Meric P."/>
            <person name="Maglott D."/>
            <person name="Birtle Z."/>
            <person name="Marques A.C."/>
            <person name="Graves T."/>
            <person name="Zhou S."/>
            <person name="Teague B."/>
            <person name="Potamousis K."/>
            <person name="Churas C."/>
            <person name="Place M."/>
            <person name="Herschleb J."/>
            <person name="Runnheim R."/>
            <person name="Forrest D."/>
            <person name="Amos-Landgraf J."/>
            <person name="Schwartz D.C."/>
            <person name="Cheng Z."/>
            <person name="Lindblad-Toh K."/>
            <person name="Eichler E.E."/>
            <person name="Ponting C.P."/>
        </authorList>
    </citation>
    <scope>NUCLEOTIDE SEQUENCE [LARGE SCALE GENOMIC DNA]</scope>
    <source>
        <strain evidence="1 3">C57BL/6J</strain>
    </source>
</reference>
<dbReference type="Proteomes" id="UP000000589">
    <property type="component" value="Chromosome 18"/>
</dbReference>
<organism evidence="1 3">
    <name type="scientific">Mus musculus</name>
    <name type="common">Mouse</name>
    <dbReference type="NCBI Taxonomy" id="10090"/>
    <lineage>
        <taxon>Eukaryota</taxon>
        <taxon>Metazoa</taxon>
        <taxon>Chordata</taxon>
        <taxon>Craniata</taxon>
        <taxon>Vertebrata</taxon>
        <taxon>Euteleostomi</taxon>
        <taxon>Mammalia</taxon>
        <taxon>Eutheria</taxon>
        <taxon>Euarchontoglires</taxon>
        <taxon>Glires</taxon>
        <taxon>Rodentia</taxon>
        <taxon>Myomorpha</taxon>
        <taxon>Muroidea</taxon>
        <taxon>Muridae</taxon>
        <taxon>Murinae</taxon>
        <taxon>Mus</taxon>
        <taxon>Mus</taxon>
    </lineage>
</organism>
<sequence>MSAEDLEAQEDELLALVVPCRGY</sequence>
<evidence type="ECO:0000313" key="1">
    <source>
        <dbReference type="Ensembl" id="ENSMUSP00000157933.2"/>
    </source>
</evidence>
<dbReference type="VEuPathDB" id="HostDB:ENSMUSG00000060450"/>
<evidence type="ECO:0000313" key="3">
    <source>
        <dbReference type="Proteomes" id="UP000000589"/>
    </source>
</evidence>
<gene>
    <name evidence="1 2" type="primary">Rnf14</name>
</gene>
<dbReference type="Bgee" id="ENSMUSG00000060450">
    <property type="expression patterns" value="Expressed in CA3 field of hippocampus and 278 other cell types or tissues"/>
</dbReference>
<reference evidence="1" key="3">
    <citation type="submission" date="2025-08" db="UniProtKB">
        <authorList>
            <consortium name="Ensembl"/>
        </authorList>
    </citation>
    <scope>IDENTIFICATION</scope>
    <source>
        <strain evidence="1">C57BL/6J</strain>
    </source>
</reference>
<dbReference type="AlphaFoldDB" id="A0A494BA93"/>